<dbReference type="InterPro" id="IPR000683">
    <property type="entry name" value="Gfo/Idh/MocA-like_OxRdtase_N"/>
</dbReference>
<feature type="domain" description="GFO/IDH/MocA-like oxidoreductase" evidence="3">
    <location>
        <begin position="135"/>
        <end position="259"/>
    </location>
</feature>
<accession>A0A272EWE8</accession>
<organism evidence="5 6">
    <name type="scientific">Candidatus Dactylopiibacterium carminicum</name>
    <dbReference type="NCBI Taxonomy" id="857335"/>
    <lineage>
        <taxon>Bacteria</taxon>
        <taxon>Pseudomonadati</taxon>
        <taxon>Pseudomonadota</taxon>
        <taxon>Betaproteobacteria</taxon>
        <taxon>Rhodocyclales</taxon>
        <taxon>Rhodocyclaceae</taxon>
        <taxon>Candidatus Dactylopiibacterium</taxon>
    </lineage>
</organism>
<keyword evidence="7" id="KW-1185">Reference proteome</keyword>
<dbReference type="SUPFAM" id="SSF51735">
    <property type="entry name" value="NAD(P)-binding Rossmann-fold domains"/>
    <property type="match status" value="1"/>
</dbReference>
<dbReference type="Proteomes" id="UP000216107">
    <property type="component" value="Unassembled WGS sequence"/>
</dbReference>
<evidence type="ECO:0000259" key="2">
    <source>
        <dbReference type="Pfam" id="PF01408"/>
    </source>
</evidence>
<keyword evidence="1" id="KW-0560">Oxidoreductase</keyword>
<dbReference type="InterPro" id="IPR036291">
    <property type="entry name" value="NAD(P)-bd_dom_sf"/>
</dbReference>
<evidence type="ECO:0000313" key="5">
    <source>
        <dbReference type="EMBL" id="PAS94429.1"/>
    </source>
</evidence>
<dbReference type="AlphaFoldDB" id="A0A272EWE8"/>
<sequence>MNTKTSIRWGILGCGDVTEVKSGPGFQKAEGATLMAVMRRNGELAADYARRHGVPRWYDDAEALINDPEIDAVYIATPPGAHQPLALRCAAAGKPCYVEKPMALSHAQSLVMLQAFAHRQLPLFVAYYRRAMPRFLKIRSLVQGGAIGSVRAVHLLLQQPPMPEDVDHDNPPWRLDPTLAGGGRFVDMGAHQLDFLDYLFGPITEVHGVASHLAGHGKVEDTVSASFCFGNGIVGSGSWCFSASERVDRCELIGSAGRLVFSTFDDAPFTLHTAAGVEEFHIPNPPHVQQPLIQCVTEALLGHGSSPSTGESAARTDAVIDRILGR</sequence>
<dbReference type="Gene3D" id="3.30.360.10">
    <property type="entry name" value="Dihydrodipicolinate Reductase, domain 2"/>
    <property type="match status" value="1"/>
</dbReference>
<dbReference type="SUPFAM" id="SSF55347">
    <property type="entry name" value="Glyceraldehyde-3-phosphate dehydrogenase-like, C-terminal domain"/>
    <property type="match status" value="1"/>
</dbReference>
<dbReference type="GO" id="GO:0000166">
    <property type="term" value="F:nucleotide binding"/>
    <property type="evidence" value="ECO:0007669"/>
    <property type="project" value="InterPro"/>
</dbReference>
<dbReference type="InterPro" id="IPR050463">
    <property type="entry name" value="Gfo/Idh/MocA_oxidrdct_glycsds"/>
</dbReference>
<dbReference type="EMBL" id="NMRN01000007">
    <property type="protein sequence ID" value="PAS94429.1"/>
    <property type="molecule type" value="Genomic_DNA"/>
</dbReference>
<dbReference type="InterPro" id="IPR055170">
    <property type="entry name" value="GFO_IDH_MocA-like_dom"/>
</dbReference>
<dbReference type="Pfam" id="PF22725">
    <property type="entry name" value="GFO_IDH_MocA_C3"/>
    <property type="match status" value="1"/>
</dbReference>
<name>A0A272EWE8_9RHOO</name>
<evidence type="ECO:0000313" key="7">
    <source>
        <dbReference type="Proteomes" id="UP000623509"/>
    </source>
</evidence>
<feature type="domain" description="Gfo/Idh/MocA-like oxidoreductase N-terminal" evidence="2">
    <location>
        <begin position="7"/>
        <end position="127"/>
    </location>
</feature>
<evidence type="ECO:0000313" key="4">
    <source>
        <dbReference type="EMBL" id="KAF7600005.1"/>
    </source>
</evidence>
<gene>
    <name evidence="4" type="ORF">BGI27_05230</name>
    <name evidence="5" type="ORF">CGU29_03710</name>
</gene>
<evidence type="ECO:0000259" key="3">
    <source>
        <dbReference type="Pfam" id="PF22725"/>
    </source>
</evidence>
<proteinExistence type="predicted"/>
<dbReference type="RefSeq" id="WP_095523867.1">
    <property type="nucleotide sequence ID" value="NZ_MDUX01000011.1"/>
</dbReference>
<evidence type="ECO:0000256" key="1">
    <source>
        <dbReference type="ARBA" id="ARBA00023002"/>
    </source>
</evidence>
<dbReference type="PANTHER" id="PTHR43818">
    <property type="entry name" value="BCDNA.GH03377"/>
    <property type="match status" value="1"/>
</dbReference>
<reference evidence="4 7" key="1">
    <citation type="submission" date="2016-08" db="EMBL/GenBank/DDBJ databases">
        <title>Candidatus Dactylopiibacterium carminicum genome sequence.</title>
        <authorList>
            <person name="Ramirez-Puebla S.T."/>
            <person name="Ormeno-Orrillo E."/>
            <person name="Vera-Ponce De Leon A."/>
            <person name="Luis L."/>
            <person name="Sanchez-Flores A."/>
            <person name="Monica R."/>
            <person name="Martinez-Romero E."/>
        </authorList>
    </citation>
    <scope>NUCLEOTIDE SEQUENCE [LARGE SCALE GENOMIC DNA]</scope>
    <source>
        <strain evidence="4">END1</strain>
    </source>
</reference>
<comment type="caution">
    <text evidence="5">The sequence shown here is derived from an EMBL/GenBank/DDBJ whole genome shotgun (WGS) entry which is preliminary data.</text>
</comment>
<evidence type="ECO:0000313" key="6">
    <source>
        <dbReference type="Proteomes" id="UP000216107"/>
    </source>
</evidence>
<dbReference type="Gene3D" id="3.40.50.720">
    <property type="entry name" value="NAD(P)-binding Rossmann-like Domain"/>
    <property type="match status" value="1"/>
</dbReference>
<reference evidence="5 6" key="2">
    <citation type="submission" date="2017-07" db="EMBL/GenBank/DDBJ databases">
        <title>Candidatus Dactylopiibacterium carminicum, a nitrogen-fixing symbiont of the cochineal insect Dactylopius coccus and Dactylopius opuntiae (Hemiptera: Coccoidea: Dactylopiidae).</title>
        <authorList>
            <person name="Vera A."/>
        </authorList>
    </citation>
    <scope>NUCLEOTIDE SEQUENCE [LARGE SCALE GENOMIC DNA]</scope>
    <source>
        <strain evidence="5 6">NFDCM</strain>
    </source>
</reference>
<protein>
    <submittedName>
        <fullName evidence="4 5">Oxidoreductase</fullName>
    </submittedName>
</protein>
<dbReference type="Proteomes" id="UP000623509">
    <property type="component" value="Unassembled WGS sequence"/>
</dbReference>
<dbReference type="PANTHER" id="PTHR43818:SF11">
    <property type="entry name" value="BCDNA.GH03377"/>
    <property type="match status" value="1"/>
</dbReference>
<dbReference type="GO" id="GO:0016491">
    <property type="term" value="F:oxidoreductase activity"/>
    <property type="evidence" value="ECO:0007669"/>
    <property type="project" value="UniProtKB-KW"/>
</dbReference>
<dbReference type="EMBL" id="MDUX01000011">
    <property type="protein sequence ID" value="KAF7600005.1"/>
    <property type="molecule type" value="Genomic_DNA"/>
</dbReference>
<dbReference type="OrthoDB" id="9793050at2"/>
<dbReference type="Pfam" id="PF01408">
    <property type="entry name" value="GFO_IDH_MocA"/>
    <property type="match status" value="1"/>
</dbReference>